<evidence type="ECO:0000259" key="7">
    <source>
        <dbReference type="Pfam" id="PF08479"/>
    </source>
</evidence>
<accession>A0AAP5MCJ5</accession>
<dbReference type="InterPro" id="IPR013686">
    <property type="entry name" value="Polypept-transport_assoc_ShlB"/>
</dbReference>
<evidence type="ECO:0000313" key="9">
    <source>
        <dbReference type="Proteomes" id="UP000667802"/>
    </source>
</evidence>
<dbReference type="InterPro" id="IPR051544">
    <property type="entry name" value="TPS_OM_transporter"/>
</dbReference>
<reference evidence="9" key="1">
    <citation type="journal article" date="2021" name="Science">
        <title>Hunting the eagle killer: A cyanobacterial neurotoxin causes vacuolar myelinopathy.</title>
        <authorList>
            <person name="Breinlinger S."/>
            <person name="Phillips T.J."/>
            <person name="Haram B.N."/>
            <person name="Mares J."/>
            <person name="Martinez Yerena J.A."/>
            <person name="Hrouzek P."/>
            <person name="Sobotka R."/>
            <person name="Henderson W.M."/>
            <person name="Schmieder P."/>
            <person name="Williams S.M."/>
            <person name="Lauderdale J.D."/>
            <person name="Wilde H.D."/>
            <person name="Gerrin W."/>
            <person name="Kust A."/>
            <person name="Washington J.W."/>
            <person name="Wagner C."/>
            <person name="Geier B."/>
            <person name="Liebeke M."/>
            <person name="Enke H."/>
            <person name="Niedermeyer T.H.J."/>
            <person name="Wilde S.B."/>
        </authorList>
    </citation>
    <scope>NUCLEOTIDE SEQUENCE [LARGE SCALE GENOMIC DNA]</scope>
    <source>
        <strain evidence="9">Thurmond2011</strain>
    </source>
</reference>
<dbReference type="AlphaFoldDB" id="A0AAP5MCJ5"/>
<dbReference type="PANTHER" id="PTHR34597">
    <property type="entry name" value="SLR1661 PROTEIN"/>
    <property type="match status" value="1"/>
</dbReference>
<keyword evidence="1" id="KW-1134">Transmembrane beta strand</keyword>
<gene>
    <name evidence="8" type="ORF">G7B40_026720</name>
</gene>
<evidence type="ECO:0000256" key="4">
    <source>
        <dbReference type="SAM" id="MobiDB-lite"/>
    </source>
</evidence>
<dbReference type="Proteomes" id="UP000667802">
    <property type="component" value="Unassembled WGS sequence"/>
</dbReference>
<comment type="caution">
    <text evidence="8">The sequence shown here is derived from an EMBL/GenBank/DDBJ whole genome shotgun (WGS) entry which is preliminary data.</text>
</comment>
<evidence type="ECO:0000256" key="2">
    <source>
        <dbReference type="ARBA" id="ARBA00022692"/>
    </source>
</evidence>
<dbReference type="GO" id="GO:0008320">
    <property type="term" value="F:protein transmembrane transporter activity"/>
    <property type="evidence" value="ECO:0007669"/>
    <property type="project" value="TreeGrafter"/>
</dbReference>
<evidence type="ECO:0000259" key="6">
    <source>
        <dbReference type="Pfam" id="PF03865"/>
    </source>
</evidence>
<proteinExistence type="predicted"/>
<dbReference type="Gene3D" id="3.10.20.310">
    <property type="entry name" value="membrane protein fhac"/>
    <property type="match status" value="1"/>
</dbReference>
<evidence type="ECO:0000256" key="3">
    <source>
        <dbReference type="ARBA" id="ARBA00023237"/>
    </source>
</evidence>
<dbReference type="Pfam" id="PF03865">
    <property type="entry name" value="ShlB"/>
    <property type="match status" value="1"/>
</dbReference>
<feature type="chain" id="PRO_5042821791" evidence="5">
    <location>
        <begin position="18"/>
        <end position="568"/>
    </location>
</feature>
<feature type="domain" description="Polypeptide-transport-associated ShlB-type" evidence="7">
    <location>
        <begin position="63"/>
        <end position="138"/>
    </location>
</feature>
<organism evidence="8 9">
    <name type="scientific">Aetokthonos hydrillicola Thurmond2011</name>
    <dbReference type="NCBI Taxonomy" id="2712845"/>
    <lineage>
        <taxon>Bacteria</taxon>
        <taxon>Bacillati</taxon>
        <taxon>Cyanobacteriota</taxon>
        <taxon>Cyanophyceae</taxon>
        <taxon>Nostocales</taxon>
        <taxon>Hapalosiphonaceae</taxon>
        <taxon>Aetokthonos</taxon>
    </lineage>
</organism>
<keyword evidence="5" id="KW-0732">Signal</keyword>
<keyword evidence="2" id="KW-0812">Transmembrane</keyword>
<dbReference type="GO" id="GO:0098046">
    <property type="term" value="C:type V protein secretion system complex"/>
    <property type="evidence" value="ECO:0007669"/>
    <property type="project" value="TreeGrafter"/>
</dbReference>
<dbReference type="GO" id="GO:0046819">
    <property type="term" value="P:protein secretion by the type V secretion system"/>
    <property type="evidence" value="ECO:0007669"/>
    <property type="project" value="TreeGrafter"/>
</dbReference>
<dbReference type="InterPro" id="IPR005565">
    <property type="entry name" value="Hemolysn_activator_HlyB_C"/>
</dbReference>
<dbReference type="Pfam" id="PF08479">
    <property type="entry name" value="POTRA_2"/>
    <property type="match status" value="1"/>
</dbReference>
<evidence type="ECO:0000256" key="5">
    <source>
        <dbReference type="SAM" id="SignalP"/>
    </source>
</evidence>
<keyword evidence="9" id="KW-1185">Reference proteome</keyword>
<keyword evidence="3" id="KW-0998">Cell outer membrane</keyword>
<dbReference type="PANTHER" id="PTHR34597:SF3">
    <property type="entry name" value="OUTER MEMBRANE TRANSPORTER CDIB"/>
    <property type="match status" value="1"/>
</dbReference>
<dbReference type="EMBL" id="JAALHA020000016">
    <property type="protein sequence ID" value="MDR9898129.1"/>
    <property type="molecule type" value="Genomic_DNA"/>
</dbReference>
<keyword evidence="1" id="KW-0472">Membrane</keyword>
<protein>
    <submittedName>
        <fullName evidence="8">BamA/TamA family outer membrane protein</fullName>
    </submittedName>
</protein>
<feature type="region of interest" description="Disordered" evidence="4">
    <location>
        <begin position="23"/>
        <end position="42"/>
    </location>
</feature>
<evidence type="ECO:0000256" key="1">
    <source>
        <dbReference type="ARBA" id="ARBA00022452"/>
    </source>
</evidence>
<evidence type="ECO:0000313" key="8">
    <source>
        <dbReference type="EMBL" id="MDR9898129.1"/>
    </source>
</evidence>
<sequence length="568" mass="63325">MFLILLHLFSRIPNASAQSLNPITPTLPQLPQPNPLPPSTPPLEPSIIGPPTPEEVLNIPGKLTVQKFEFVGSTGFTQQELAKVTADFTGKPITFAQLLQAANKVTEFYIKKGYITSGAYIPSQEFRSGMIKIQVVEGSLEEIKVNVVKGRLNPDYVKRRIALATFKPFNINRLQQALQLLQRNPLIKSLSAELIAGSKPGTNSLEVTVKAERTFNAQFNFNNNRNPSVGSFERGIQLSDTNVLGLEDRLDFGYNNTDGSDRYEVNYTLPVNPRNGTVRFTSRINNNKIVEPPFNNLDIHVDSREFELSFRQPVIQKETPKVSKELALSLTGARREIDSSILGVGFPVFIGSSNSGKTRISELNFSQEWFQRSRRDVLAARSDFSFGLGVLGATINGNNQPDSRFFLWRGQLLYLRLLGDSRGNSLTSPTLLVRSNIQLASDPLLSINQFSLGGQSTVRGYRQDALLTDDGIFASAEVRLPIIQVPEVKGTLQFAPFFDFGSGWNINRNNPNPNILVGGGFGLVWQMEERFTARLDWGIPLVKVNSSHRTLQENGVYFQVQYNVFETR</sequence>
<feature type="compositionally biased region" description="Pro residues" evidence="4">
    <location>
        <begin position="28"/>
        <end position="42"/>
    </location>
</feature>
<feature type="domain" description="Haemolysin activator HlyB C-terminal" evidence="6">
    <location>
        <begin position="203"/>
        <end position="523"/>
    </location>
</feature>
<feature type="signal peptide" evidence="5">
    <location>
        <begin position="1"/>
        <end position="17"/>
    </location>
</feature>
<name>A0AAP5MCJ5_9CYAN</name>
<dbReference type="Gene3D" id="2.40.160.50">
    <property type="entry name" value="membrane protein fhac: a member of the omp85/tpsb transporter family"/>
    <property type="match status" value="1"/>
</dbReference>